<dbReference type="GeneID" id="110981279"/>
<dbReference type="PANTHER" id="PTHR12307">
    <property type="entry name" value="PROTEIN PHOSPHATASE 1 REGULATORY SUBUNIT"/>
    <property type="match status" value="1"/>
</dbReference>
<dbReference type="PROSITE" id="PS51159">
    <property type="entry name" value="CBM21"/>
    <property type="match status" value="1"/>
</dbReference>
<dbReference type="RefSeq" id="XP_022094423.1">
    <property type="nucleotide sequence ID" value="XM_022238731.1"/>
</dbReference>
<organism evidence="2 4">
    <name type="scientific">Acanthaster planci</name>
    <name type="common">Crown-of-thorns starfish</name>
    <dbReference type="NCBI Taxonomy" id="133434"/>
    <lineage>
        <taxon>Eukaryota</taxon>
        <taxon>Metazoa</taxon>
        <taxon>Echinodermata</taxon>
        <taxon>Eleutherozoa</taxon>
        <taxon>Asterozoa</taxon>
        <taxon>Asteroidea</taxon>
        <taxon>Valvatacea</taxon>
        <taxon>Valvatida</taxon>
        <taxon>Acanthasteridae</taxon>
        <taxon>Acanthaster</taxon>
    </lineage>
</organism>
<protein>
    <submittedName>
        <fullName evidence="3 4">Protein phosphatase 1 regulatory subunit 3B-like</fullName>
    </submittedName>
</protein>
<dbReference type="InterPro" id="IPR050782">
    <property type="entry name" value="PP1_regulatory_subunit_3"/>
</dbReference>
<dbReference type="RefSeq" id="XP_022094424.1">
    <property type="nucleotide sequence ID" value="XM_022238732.1"/>
</dbReference>
<name>A0A8B7YMD2_ACAPL</name>
<dbReference type="AlphaFoldDB" id="A0A8B7YMD2"/>
<dbReference type="Proteomes" id="UP000694845">
    <property type="component" value="Unplaced"/>
</dbReference>
<dbReference type="Gene3D" id="2.60.40.2440">
    <property type="entry name" value="Carbohydrate binding type-21 domain"/>
    <property type="match status" value="1"/>
</dbReference>
<dbReference type="GO" id="GO:2001069">
    <property type="term" value="F:glycogen binding"/>
    <property type="evidence" value="ECO:0007669"/>
    <property type="project" value="TreeGrafter"/>
</dbReference>
<dbReference type="GO" id="GO:0000164">
    <property type="term" value="C:protein phosphatase type 1 complex"/>
    <property type="evidence" value="ECO:0007669"/>
    <property type="project" value="TreeGrafter"/>
</dbReference>
<dbReference type="InterPro" id="IPR005036">
    <property type="entry name" value="CBM21_dom"/>
</dbReference>
<dbReference type="OMA" id="GEFASWQ"/>
<dbReference type="PANTHER" id="PTHR12307:SF36">
    <property type="entry name" value="GLYCOGEN-BINDING SUBUNIT 76A"/>
    <property type="match status" value="1"/>
</dbReference>
<gene>
    <name evidence="3 4" type="primary">LOC110981279</name>
</gene>
<dbReference type="GO" id="GO:0005979">
    <property type="term" value="P:regulation of glycogen biosynthetic process"/>
    <property type="evidence" value="ECO:0007669"/>
    <property type="project" value="TreeGrafter"/>
</dbReference>
<reference evidence="3 4" key="1">
    <citation type="submission" date="2025-04" db="UniProtKB">
        <authorList>
            <consortium name="RefSeq"/>
        </authorList>
    </citation>
    <scope>IDENTIFICATION</scope>
</reference>
<evidence type="ECO:0000259" key="1">
    <source>
        <dbReference type="PROSITE" id="PS51159"/>
    </source>
</evidence>
<sequence>MACGLLTSPAMPIDTLLPLGTSPPLPSLYLQSRYTATSYMYISDISAAAKARPVDRRKQLRPCLRDGQQARRMKDAVDNGIETNGSAEACSAQNICDSIPIDGLTIDDKVKDADYGKTVKQPPKSRKRVCFADAKGLALETVRVMDGPSHVPPVLHSRIMEEIVQDEKPELFHTYTYVVDFEQPAANYLEFRDKLEKNFISLENIVIKDNVEVMGTIKVKNVAFEKSVAVRVTFDKWRSFQDIPASYIQRSPSGQADRYDSFSFCFNIPQNREGESIEFCLRYECRGQSYWDSKGGENYKIISQHEKSLTEQQKLASYCSLSSQANWGDFSLWKVVADERPYW</sequence>
<feature type="domain" description="CBM21" evidence="1">
    <location>
        <begin position="192"/>
        <end position="302"/>
    </location>
</feature>
<accession>A0A8B7YMD2</accession>
<evidence type="ECO:0000313" key="2">
    <source>
        <dbReference type="Proteomes" id="UP000694845"/>
    </source>
</evidence>
<proteinExistence type="predicted"/>
<dbReference type="OrthoDB" id="1881at2759"/>
<dbReference type="GO" id="GO:0008157">
    <property type="term" value="F:protein phosphatase 1 binding"/>
    <property type="evidence" value="ECO:0007669"/>
    <property type="project" value="TreeGrafter"/>
</dbReference>
<dbReference type="Pfam" id="PF03370">
    <property type="entry name" value="CBM_21"/>
    <property type="match status" value="1"/>
</dbReference>
<keyword evidence="2" id="KW-1185">Reference proteome</keyword>
<evidence type="ECO:0000313" key="3">
    <source>
        <dbReference type="RefSeq" id="XP_022094423.1"/>
    </source>
</evidence>
<evidence type="ECO:0000313" key="4">
    <source>
        <dbReference type="RefSeq" id="XP_022094424.1"/>
    </source>
</evidence>
<dbReference type="InterPro" id="IPR038175">
    <property type="entry name" value="CBM21_dom_sf"/>
</dbReference>
<dbReference type="KEGG" id="aplc:110981279"/>